<organism evidence="1 2">
    <name type="scientific">Pseudoalteromonas nigrifaciens</name>
    <dbReference type="NCBI Taxonomy" id="28109"/>
    <lineage>
        <taxon>Bacteria</taxon>
        <taxon>Pseudomonadati</taxon>
        <taxon>Pseudomonadota</taxon>
        <taxon>Gammaproteobacteria</taxon>
        <taxon>Alteromonadales</taxon>
        <taxon>Pseudoalteromonadaceae</taxon>
        <taxon>Pseudoalteromonas</taxon>
    </lineage>
</organism>
<proteinExistence type="predicted"/>
<dbReference type="EMBL" id="CP011036">
    <property type="protein sequence ID" value="ASM52832.1"/>
    <property type="molecule type" value="Genomic_DNA"/>
</dbReference>
<protein>
    <submittedName>
        <fullName evidence="1">Uncharacterized protein</fullName>
    </submittedName>
</protein>
<sequence length="37" mass="4398">MMFKNMNKSHGIYSKNSANEFSFYQVRLTPLILDRDT</sequence>
<dbReference type="AlphaFoldDB" id="A0AAC9XWE2"/>
<name>A0AAC9XWE2_9GAMM</name>
<gene>
    <name evidence="1" type="ORF">PNIG_a0523</name>
</gene>
<accession>A0AAC9XWE2</accession>
<keyword evidence="2" id="KW-1185">Reference proteome</keyword>
<dbReference type="Proteomes" id="UP000198329">
    <property type="component" value="Chromosome I"/>
</dbReference>
<evidence type="ECO:0000313" key="1">
    <source>
        <dbReference type="EMBL" id="ASM52832.1"/>
    </source>
</evidence>
<dbReference type="KEGG" id="png:PNIG_a0523"/>
<reference evidence="1 2" key="1">
    <citation type="submission" date="2015-03" db="EMBL/GenBank/DDBJ databases">
        <authorList>
            <person name="Xie B.-B."/>
            <person name="Rong J.-C."/>
            <person name="Qin Q.-L."/>
            <person name="Zhang Y.-Z."/>
        </authorList>
    </citation>
    <scope>NUCLEOTIDE SEQUENCE [LARGE SCALE GENOMIC DNA]</scope>
    <source>
        <strain evidence="1 2">KMM 661</strain>
    </source>
</reference>
<evidence type="ECO:0000313" key="2">
    <source>
        <dbReference type="Proteomes" id="UP000198329"/>
    </source>
</evidence>